<keyword evidence="4" id="KW-1185">Reference proteome</keyword>
<gene>
    <name evidence="3" type="ORF">D9613_000388</name>
</gene>
<accession>A0A8H4R2L6</accession>
<evidence type="ECO:0000313" key="4">
    <source>
        <dbReference type="Proteomes" id="UP000521872"/>
    </source>
</evidence>
<feature type="chain" id="PRO_5034962033" evidence="2">
    <location>
        <begin position="29"/>
        <end position="228"/>
    </location>
</feature>
<feature type="region of interest" description="Disordered" evidence="1">
    <location>
        <begin position="108"/>
        <end position="138"/>
    </location>
</feature>
<dbReference type="Proteomes" id="UP000521872">
    <property type="component" value="Unassembled WGS sequence"/>
</dbReference>
<protein>
    <submittedName>
        <fullName evidence="3">Uncharacterized protein</fullName>
    </submittedName>
</protein>
<keyword evidence="2" id="KW-0732">Signal</keyword>
<dbReference type="EMBL" id="JAACJL010000015">
    <property type="protein sequence ID" value="KAF4621081.1"/>
    <property type="molecule type" value="Genomic_DNA"/>
</dbReference>
<evidence type="ECO:0000256" key="2">
    <source>
        <dbReference type="SAM" id="SignalP"/>
    </source>
</evidence>
<name>A0A8H4R2L6_9AGAR</name>
<evidence type="ECO:0000313" key="3">
    <source>
        <dbReference type="EMBL" id="KAF4621081.1"/>
    </source>
</evidence>
<feature type="signal peptide" evidence="2">
    <location>
        <begin position="1"/>
        <end position="28"/>
    </location>
</feature>
<evidence type="ECO:0000256" key="1">
    <source>
        <dbReference type="SAM" id="MobiDB-lite"/>
    </source>
</evidence>
<dbReference type="AlphaFoldDB" id="A0A8H4R2L6"/>
<proteinExistence type="predicted"/>
<comment type="caution">
    <text evidence="3">The sequence shown here is derived from an EMBL/GenBank/DDBJ whole genome shotgun (WGS) entry which is preliminary data.</text>
</comment>
<reference evidence="3 4" key="1">
    <citation type="submission" date="2019-12" db="EMBL/GenBank/DDBJ databases">
        <authorList>
            <person name="Floudas D."/>
            <person name="Bentzer J."/>
            <person name="Ahren D."/>
            <person name="Johansson T."/>
            <person name="Persson P."/>
            <person name="Tunlid A."/>
        </authorList>
    </citation>
    <scope>NUCLEOTIDE SEQUENCE [LARGE SCALE GENOMIC DNA]</scope>
    <source>
        <strain evidence="3 4">CBS 102.39</strain>
    </source>
</reference>
<sequence length="228" mass="23303">MPPGPFALFSFYTTALGVVLGLGRPTLAATPQTQSWYEGNIPPLHLEARGRWGATAVDGDPYQVIPLGTEDLSHTPTAWPAITSSASFEAVTSSSNNDNQLKSTSAAVVTSSSLTTSADSDVGTISRKPPSHVSSHTSVITAASTARLLSSRSASPTSPMFTSTSAATVLIDASPIGADNPNSSGSSSSSSTPIPNTASLGAGVRIATSAWNWMPAVLLLPALFCKVV</sequence>
<organism evidence="3 4">
    <name type="scientific">Agrocybe pediades</name>
    <dbReference type="NCBI Taxonomy" id="84607"/>
    <lineage>
        <taxon>Eukaryota</taxon>
        <taxon>Fungi</taxon>
        <taxon>Dikarya</taxon>
        <taxon>Basidiomycota</taxon>
        <taxon>Agaricomycotina</taxon>
        <taxon>Agaricomycetes</taxon>
        <taxon>Agaricomycetidae</taxon>
        <taxon>Agaricales</taxon>
        <taxon>Agaricineae</taxon>
        <taxon>Strophariaceae</taxon>
        <taxon>Agrocybe</taxon>
    </lineage>
</organism>
<feature type="compositionally biased region" description="Low complexity" evidence="1">
    <location>
        <begin position="108"/>
        <end position="122"/>
    </location>
</feature>